<dbReference type="EMBL" id="MDCO01000012">
    <property type="protein sequence ID" value="OEJ13742.1"/>
    <property type="molecule type" value="Genomic_DNA"/>
</dbReference>
<reference evidence="1 2" key="1">
    <citation type="submission" date="2016-08" db="EMBL/GenBank/DDBJ databases">
        <title>Characterization and recognition of Brachyspira hampsonii sp. nov., a novel intestinal spirochete that is pathogenic to pigs.</title>
        <authorList>
            <person name="Mirajkar N."/>
            <person name="La T."/>
            <person name="Phillips N."/>
            <person name="Hampson D."/>
            <person name="Gebhart C."/>
        </authorList>
    </citation>
    <scope>NUCLEOTIDE SEQUENCE [LARGE SCALE GENOMIC DNA]</scope>
    <source>
        <strain evidence="1 2">P280/1</strain>
    </source>
</reference>
<dbReference type="Pfam" id="PF13181">
    <property type="entry name" value="TPR_8"/>
    <property type="match status" value="1"/>
</dbReference>
<dbReference type="GO" id="GO:0045892">
    <property type="term" value="P:negative regulation of DNA-templated transcription"/>
    <property type="evidence" value="ECO:0007669"/>
    <property type="project" value="InterPro"/>
</dbReference>
<proteinExistence type="predicted"/>
<organism evidence="1 2">
    <name type="scientific">Brachyspira hampsonii</name>
    <dbReference type="NCBI Taxonomy" id="1287055"/>
    <lineage>
        <taxon>Bacteria</taxon>
        <taxon>Pseudomonadati</taxon>
        <taxon>Spirochaetota</taxon>
        <taxon>Spirochaetia</taxon>
        <taxon>Brachyspirales</taxon>
        <taxon>Brachyspiraceae</taxon>
        <taxon>Brachyspira</taxon>
    </lineage>
</organism>
<comment type="caution">
    <text evidence="1">The sequence shown here is derived from an EMBL/GenBank/DDBJ whole genome shotgun (WGS) entry which is preliminary data.</text>
</comment>
<dbReference type="Gene3D" id="1.25.40.10">
    <property type="entry name" value="Tetratricopeptide repeat domain"/>
    <property type="match status" value="1"/>
</dbReference>
<gene>
    <name evidence="1" type="ORF">BFL38_03070</name>
</gene>
<dbReference type="InterPro" id="IPR019734">
    <property type="entry name" value="TPR_rpt"/>
</dbReference>
<dbReference type="PANTHER" id="PTHR44749:SF1">
    <property type="entry name" value="TETRATRICOPEPTIDE-LIKE HELICAL DOMAIN-CONTAINING PROTEIN"/>
    <property type="match status" value="1"/>
</dbReference>
<dbReference type="SMART" id="SM00028">
    <property type="entry name" value="TPR"/>
    <property type="match status" value="5"/>
</dbReference>
<sequence>MEASLIVILVLIVLLGFATQYVIKSGSYPIKLKKIVQAYNEQNYDVAMREINTLDPKYKKDANILWMTANMYYKQQQYILAMAALQNMIDGAYFTKELTELNVREFLAKIYEQTGNSKKAIDEYDMITKIRDQDYDSLYKAGLVCYNYEEWVQAQKYLSLAAAQNDSNPQLLYMLAFCFYKIRSYHAAQQNIEKAIALDNTNPQYHLLLGEILSSSRDFQNAIKELEIAYESNEISDKDAISLNLANSYYEIGNFSKAREYYGQVLTKENIPNEKVVDERYRYAETLVKNKQFEAAVKQWEIIKSVRNIYLDVDQKLKTYSSIIANNAFRTALEMDIIEYLEKYFYRILTLNGYVVTDHTKKSDTLVFFVTIKKFGSEGQSYKSTFALDTSGYPMRQDTVDQFMEYARQYKSAHSFLISIGDFAPNLKVDDTVMIIEPERFEAIIEGVISFSD</sequence>
<evidence type="ECO:0000313" key="1">
    <source>
        <dbReference type="EMBL" id="OEJ13742.1"/>
    </source>
</evidence>
<dbReference type="PANTHER" id="PTHR44749">
    <property type="entry name" value="SUPPRESSOR OF RPS4-RLD 1"/>
    <property type="match status" value="1"/>
</dbReference>
<dbReference type="InterPro" id="IPR011990">
    <property type="entry name" value="TPR-like_helical_dom_sf"/>
</dbReference>
<dbReference type="SUPFAM" id="SSF48452">
    <property type="entry name" value="TPR-like"/>
    <property type="match status" value="2"/>
</dbReference>
<dbReference type="Pfam" id="PF13432">
    <property type="entry name" value="TPR_16"/>
    <property type="match status" value="1"/>
</dbReference>
<dbReference type="InterPro" id="IPR044650">
    <property type="entry name" value="SRFR1-like"/>
</dbReference>
<accession>A0A1E5NC62</accession>
<dbReference type="Proteomes" id="UP000095247">
    <property type="component" value="Unassembled WGS sequence"/>
</dbReference>
<name>A0A1E5NC62_9SPIR</name>
<dbReference type="RefSeq" id="WP_069727051.1">
    <property type="nucleotide sequence ID" value="NZ_MDCO01000012.1"/>
</dbReference>
<dbReference type="AlphaFoldDB" id="A0A1E5NC62"/>
<protein>
    <submittedName>
        <fullName evidence="1">Uncharacterized protein</fullName>
    </submittedName>
</protein>
<evidence type="ECO:0000313" key="2">
    <source>
        <dbReference type="Proteomes" id="UP000095247"/>
    </source>
</evidence>